<dbReference type="Proteomes" id="UP000813462">
    <property type="component" value="Unassembled WGS sequence"/>
</dbReference>
<accession>A0A978UVQ9</accession>
<protein>
    <submittedName>
        <fullName evidence="2">Uncharacterized protein</fullName>
    </submittedName>
</protein>
<proteinExistence type="predicted"/>
<feature type="compositionally biased region" description="Acidic residues" evidence="1">
    <location>
        <begin position="123"/>
        <end position="164"/>
    </location>
</feature>
<feature type="compositionally biased region" description="Basic and acidic residues" evidence="1">
    <location>
        <begin position="97"/>
        <end position="122"/>
    </location>
</feature>
<evidence type="ECO:0000313" key="3">
    <source>
        <dbReference type="Proteomes" id="UP000813462"/>
    </source>
</evidence>
<name>A0A978UVQ9_ZIZJJ</name>
<sequence length="222" mass="24096">MAETNTPEEPALPAKRKSDLTPEDAIAYPKKNPKLEASLKDNNQNPELSDHNSSEAEVKSGKDGIFTAAAASDAGPKEEDENGDEEGEEDDVDGEESNGKAEADRKGKGVMRDEKGKGKLIAEEEEEEDEDDDEDSDDDSSDGGSEFEDGDSDLSDDPLAEVDLDNILPSRTRRKQVQSGGLIEGVDDVYKDVEAVVFLCVSVGYESLSTFKYLRVLFGLLK</sequence>
<dbReference type="PANTHER" id="PTHR36899">
    <property type="entry name" value="OS04G0395700 PROTEIN"/>
    <property type="match status" value="1"/>
</dbReference>
<evidence type="ECO:0000313" key="2">
    <source>
        <dbReference type="EMBL" id="KAH7518959.1"/>
    </source>
</evidence>
<comment type="caution">
    <text evidence="2">The sequence shown here is derived from an EMBL/GenBank/DDBJ whole genome shotgun (WGS) entry which is preliminary data.</text>
</comment>
<gene>
    <name evidence="2" type="ORF">FEM48_Zijuj09G0226500</name>
</gene>
<dbReference type="AlphaFoldDB" id="A0A978UVQ9"/>
<feature type="compositionally biased region" description="Acidic residues" evidence="1">
    <location>
        <begin position="78"/>
        <end position="96"/>
    </location>
</feature>
<dbReference type="PANTHER" id="PTHR36899:SF3">
    <property type="entry name" value="F13K23.8 PROTEIN"/>
    <property type="match status" value="1"/>
</dbReference>
<dbReference type="EMBL" id="JAEACU010000009">
    <property type="protein sequence ID" value="KAH7518959.1"/>
    <property type="molecule type" value="Genomic_DNA"/>
</dbReference>
<organism evidence="2 3">
    <name type="scientific">Ziziphus jujuba var. spinosa</name>
    <dbReference type="NCBI Taxonomy" id="714518"/>
    <lineage>
        <taxon>Eukaryota</taxon>
        <taxon>Viridiplantae</taxon>
        <taxon>Streptophyta</taxon>
        <taxon>Embryophyta</taxon>
        <taxon>Tracheophyta</taxon>
        <taxon>Spermatophyta</taxon>
        <taxon>Magnoliopsida</taxon>
        <taxon>eudicotyledons</taxon>
        <taxon>Gunneridae</taxon>
        <taxon>Pentapetalae</taxon>
        <taxon>rosids</taxon>
        <taxon>fabids</taxon>
        <taxon>Rosales</taxon>
        <taxon>Rhamnaceae</taxon>
        <taxon>Paliureae</taxon>
        <taxon>Ziziphus</taxon>
    </lineage>
</organism>
<reference evidence="2" key="1">
    <citation type="journal article" date="2021" name="Front. Plant Sci.">
        <title>Chromosome-Scale Genome Assembly for Chinese Sour Jujube and Insights Into Its Genome Evolution and Domestication Signature.</title>
        <authorList>
            <person name="Shen L.-Y."/>
            <person name="Luo H."/>
            <person name="Wang X.-L."/>
            <person name="Wang X.-M."/>
            <person name="Qiu X.-J."/>
            <person name="Liu H."/>
            <person name="Zhou S.-S."/>
            <person name="Jia K.-H."/>
            <person name="Nie S."/>
            <person name="Bao Y.-T."/>
            <person name="Zhang R.-G."/>
            <person name="Yun Q.-Z."/>
            <person name="Chai Y.-H."/>
            <person name="Lu J.-Y."/>
            <person name="Li Y."/>
            <person name="Zhao S.-W."/>
            <person name="Mao J.-F."/>
            <person name="Jia S.-G."/>
            <person name="Mao Y.-M."/>
        </authorList>
    </citation>
    <scope>NUCLEOTIDE SEQUENCE</scope>
    <source>
        <strain evidence="2">AT0</strain>
        <tissue evidence="2">Leaf</tissue>
    </source>
</reference>
<feature type="region of interest" description="Disordered" evidence="1">
    <location>
        <begin position="1"/>
        <end position="167"/>
    </location>
</feature>
<feature type="compositionally biased region" description="Basic and acidic residues" evidence="1">
    <location>
        <begin position="48"/>
        <end position="62"/>
    </location>
</feature>
<evidence type="ECO:0000256" key="1">
    <source>
        <dbReference type="SAM" id="MobiDB-lite"/>
    </source>
</evidence>